<dbReference type="GO" id="GO:0002098">
    <property type="term" value="P:tRNA wobble uridine modification"/>
    <property type="evidence" value="ECO:0007669"/>
    <property type="project" value="TreeGrafter"/>
</dbReference>
<feature type="binding site" evidence="6">
    <location>
        <position position="78"/>
    </location>
    <ligand>
        <name>(6S)-5-formyl-5,6,7,8-tetrahydrofolate</name>
        <dbReference type="ChEBI" id="CHEBI:57457"/>
    </ligand>
</feature>
<keyword evidence="3 6" id="KW-0547">Nucleotide-binding</keyword>
<feature type="binding site" evidence="6">
    <location>
        <begin position="223"/>
        <end position="228"/>
    </location>
    <ligand>
        <name>GTP</name>
        <dbReference type="ChEBI" id="CHEBI:37565"/>
    </ligand>
</feature>
<dbReference type="NCBIfam" id="TIGR00231">
    <property type="entry name" value="small_GTP"/>
    <property type="match status" value="1"/>
</dbReference>
<dbReference type="Pfam" id="PF12631">
    <property type="entry name" value="MnmE_helical"/>
    <property type="match status" value="1"/>
</dbReference>
<evidence type="ECO:0000256" key="4">
    <source>
        <dbReference type="ARBA" id="ARBA00022958"/>
    </source>
</evidence>
<keyword evidence="6" id="KW-0963">Cytoplasm</keyword>
<dbReference type="InterPro" id="IPR031168">
    <property type="entry name" value="G_TrmE"/>
</dbReference>
<feature type="binding site" evidence="6">
    <location>
        <position position="247"/>
    </location>
    <ligand>
        <name>K(+)</name>
        <dbReference type="ChEBI" id="CHEBI:29103"/>
    </ligand>
</feature>
<name>A0A4D6Y860_9GAMM</name>
<keyword evidence="6" id="KW-0479">Metal-binding</keyword>
<dbReference type="Gene3D" id="3.40.50.300">
    <property type="entry name" value="P-loop containing nucleotide triphosphate hydrolases"/>
    <property type="match status" value="1"/>
</dbReference>
<dbReference type="InterPro" id="IPR027417">
    <property type="entry name" value="P-loop_NTPase"/>
</dbReference>
<dbReference type="Proteomes" id="UP000298685">
    <property type="component" value="Chromosome"/>
</dbReference>
<comment type="similarity">
    <text evidence="1 6 7">Belongs to the TRAFAC class TrmE-Era-EngA-EngB-Septin-like GTPase superfamily. TrmE GTPase family.</text>
</comment>
<comment type="function">
    <text evidence="6">Exhibits a very high intrinsic GTPase hydrolysis rate. Involved in the addition of a carboxymethylaminomethyl (cmnm) group at the wobble position (U34) of certain tRNAs, forming tRNA-cmnm(5)s(2)U34.</text>
</comment>
<comment type="caution">
    <text evidence="6">Lacks conserved residue(s) required for the propagation of feature annotation.</text>
</comment>
<accession>A0A4D6Y860</accession>
<feature type="binding site" evidence="6">
    <location>
        <position position="242"/>
    </location>
    <ligand>
        <name>K(+)</name>
        <dbReference type="ChEBI" id="CHEBI:29103"/>
    </ligand>
</feature>
<evidence type="ECO:0000256" key="6">
    <source>
        <dbReference type="HAMAP-Rule" id="MF_00379"/>
    </source>
</evidence>
<dbReference type="PROSITE" id="PS51709">
    <property type="entry name" value="G_TRME"/>
    <property type="match status" value="1"/>
</dbReference>
<feature type="binding site" evidence="6">
    <location>
        <position position="21"/>
    </location>
    <ligand>
        <name>(6S)-5-formyl-5,6,7,8-tetrahydrofolate</name>
        <dbReference type="ChEBI" id="CHEBI:57457"/>
    </ligand>
</feature>
<keyword evidence="6" id="KW-0378">Hydrolase</keyword>
<evidence type="ECO:0000256" key="2">
    <source>
        <dbReference type="ARBA" id="ARBA00022694"/>
    </source>
</evidence>
<feature type="binding site" evidence="6">
    <location>
        <position position="227"/>
    </location>
    <ligand>
        <name>Mg(2+)</name>
        <dbReference type="ChEBI" id="CHEBI:18420"/>
    </ligand>
</feature>
<dbReference type="PANTHER" id="PTHR42714">
    <property type="entry name" value="TRNA MODIFICATION GTPASE GTPBP3"/>
    <property type="match status" value="1"/>
</dbReference>
<dbReference type="CDD" id="cd04164">
    <property type="entry name" value="trmE"/>
    <property type="match status" value="1"/>
</dbReference>
<dbReference type="AlphaFoldDB" id="A0A4D6Y860"/>
<feature type="binding site" evidence="6">
    <location>
        <position position="244"/>
    </location>
    <ligand>
        <name>K(+)</name>
        <dbReference type="ChEBI" id="CHEBI:29103"/>
    </ligand>
</feature>
<evidence type="ECO:0000256" key="5">
    <source>
        <dbReference type="ARBA" id="ARBA00023134"/>
    </source>
</evidence>
<dbReference type="RefSeq" id="WP_158350221.1">
    <property type="nucleotide sequence ID" value="NZ_CP032999.1"/>
</dbReference>
<dbReference type="InterPro" id="IPR004520">
    <property type="entry name" value="GTPase_MnmE"/>
</dbReference>
<dbReference type="NCBIfam" id="NF003661">
    <property type="entry name" value="PRK05291.1-3"/>
    <property type="match status" value="1"/>
</dbReference>
<evidence type="ECO:0000256" key="1">
    <source>
        <dbReference type="ARBA" id="ARBA00011043"/>
    </source>
</evidence>
<dbReference type="Pfam" id="PF01926">
    <property type="entry name" value="MMR_HSR1"/>
    <property type="match status" value="1"/>
</dbReference>
<dbReference type="EMBL" id="CP032999">
    <property type="protein sequence ID" value="QCI25827.1"/>
    <property type="molecule type" value="Genomic_DNA"/>
</dbReference>
<evidence type="ECO:0000313" key="9">
    <source>
        <dbReference type="EMBL" id="QCI25827.1"/>
    </source>
</evidence>
<dbReference type="CDD" id="cd14858">
    <property type="entry name" value="TrmE_N"/>
    <property type="match status" value="1"/>
</dbReference>
<dbReference type="InterPro" id="IPR005225">
    <property type="entry name" value="Small_GTP-bd"/>
</dbReference>
<dbReference type="InterPro" id="IPR006073">
    <property type="entry name" value="GTP-bd"/>
</dbReference>
<dbReference type="EC" id="3.6.-.-" evidence="6"/>
<keyword evidence="6" id="KW-0460">Magnesium</keyword>
<feature type="binding site" evidence="6">
    <location>
        <begin position="242"/>
        <end position="248"/>
    </location>
    <ligand>
        <name>GTP</name>
        <dbReference type="ChEBI" id="CHEBI:37565"/>
    </ligand>
</feature>
<proteinExistence type="inferred from homology"/>
<feature type="domain" description="TrmE-type G" evidence="8">
    <location>
        <begin position="213"/>
        <end position="374"/>
    </location>
</feature>
<dbReference type="SUPFAM" id="SSF116878">
    <property type="entry name" value="TrmE connector domain"/>
    <property type="match status" value="1"/>
</dbReference>
<protein>
    <recommendedName>
        <fullName evidence="6">tRNA modification GTPase MnmE</fullName>
        <ecNumber evidence="6">3.6.-.-</ecNumber>
    </recommendedName>
</protein>
<dbReference type="HAMAP" id="MF_00379">
    <property type="entry name" value="GTPase_MnmE"/>
    <property type="match status" value="1"/>
</dbReference>
<feature type="binding site" evidence="6">
    <location>
        <position position="118"/>
    </location>
    <ligand>
        <name>(6S)-5-formyl-5,6,7,8-tetrahydrofolate</name>
        <dbReference type="ChEBI" id="CHEBI:57457"/>
    </ligand>
</feature>
<evidence type="ECO:0000313" key="10">
    <source>
        <dbReference type="Proteomes" id="UP000298685"/>
    </source>
</evidence>
<evidence type="ECO:0000259" key="8">
    <source>
        <dbReference type="PROSITE" id="PS51709"/>
    </source>
</evidence>
<feature type="binding site" evidence="6">
    <location>
        <position position="223"/>
    </location>
    <ligand>
        <name>K(+)</name>
        <dbReference type="ChEBI" id="CHEBI:29103"/>
    </ligand>
</feature>
<evidence type="ECO:0000256" key="3">
    <source>
        <dbReference type="ARBA" id="ARBA00022741"/>
    </source>
</evidence>
<evidence type="ECO:0000256" key="7">
    <source>
        <dbReference type="RuleBase" id="RU003313"/>
    </source>
</evidence>
<keyword evidence="5 6" id="KW-0342">GTP-binding</keyword>
<dbReference type="InterPro" id="IPR027368">
    <property type="entry name" value="MnmE_dom2"/>
</dbReference>
<dbReference type="GO" id="GO:0030488">
    <property type="term" value="P:tRNA methylation"/>
    <property type="evidence" value="ECO:0007669"/>
    <property type="project" value="TreeGrafter"/>
</dbReference>
<feature type="binding site" evidence="6">
    <location>
        <begin position="267"/>
        <end position="270"/>
    </location>
    <ligand>
        <name>GTP</name>
        <dbReference type="ChEBI" id="CHEBI:37565"/>
    </ligand>
</feature>
<reference evidence="9 10" key="1">
    <citation type="submission" date="2018-10" db="EMBL/GenBank/DDBJ databases">
        <title>Comparative functional genomics of the obligate endosymbiont Buchnera aphidicola.</title>
        <authorList>
            <person name="Chong R.A."/>
        </authorList>
    </citation>
    <scope>NUCLEOTIDE SEQUENCE [LARGE SCALE GENOMIC DNA]</scope>
    <source>
        <strain evidence="9 10">Ska</strain>
    </source>
</reference>
<keyword evidence="2 6" id="KW-0819">tRNA processing</keyword>
<keyword evidence="4 6" id="KW-0630">Potassium</keyword>
<dbReference type="GO" id="GO:0046872">
    <property type="term" value="F:metal ion binding"/>
    <property type="evidence" value="ECO:0007669"/>
    <property type="project" value="UniProtKB-KW"/>
</dbReference>
<comment type="subcellular location">
    <subcellularLocation>
        <location evidence="6">Cytoplasm</location>
    </subcellularLocation>
</comment>
<comment type="cofactor">
    <cofactor evidence="6">
        <name>K(+)</name>
        <dbReference type="ChEBI" id="CHEBI:29103"/>
    </cofactor>
    <text evidence="6">Binds 1 potassium ion per subunit.</text>
</comment>
<dbReference type="InterPro" id="IPR025867">
    <property type="entry name" value="MnmE_helical"/>
</dbReference>
<sequence>MNDTIIAQSTPYGRSGVGILRISGTRSKEIAYKILGVLPPARYAYHATFFDYKGVAIDEGIAIWFPYPNSFTGEDVLELQGHGNPVILDLLMKSILCFEGVRIARPGEFSQRAFLNGKIDLIQAEAIIKLIHSTSAVSIKSALRTLKGDFSKKINYLINKIAHIRVFVEKILNFPEDDYVIHNTQIDLNLKSIFKKINDIYEKIKIQNVIHDGIKIVISGEPNVGKSTIFNLLSCKNSAIVTNIAGTTRDVLYEHIKIKDCIIQLIDTAGLRKTNNIIEKLGINKAWKKILSSDHIFLVLDNTRSILNQKTIILNFLRKLTHKKKVTILINKCDISNIQPFIRKYYNGRTYIFISAKFRLGIHLLKNHLKKIISGLMSSDAETEFLARQRHLEVFNVIIKHVKNMKKNWFILKNIELLAEDLKIVQDLLNKITGSITSDDIMQEIFKEFCIGK</sequence>
<dbReference type="InterPro" id="IPR018948">
    <property type="entry name" value="GTP-bd_TrmE_N"/>
</dbReference>
<dbReference type="Pfam" id="PF10396">
    <property type="entry name" value="TrmE_N"/>
    <property type="match status" value="1"/>
</dbReference>
<dbReference type="OrthoDB" id="9805918at2"/>
<dbReference type="GO" id="GO:0003924">
    <property type="term" value="F:GTPase activity"/>
    <property type="evidence" value="ECO:0007669"/>
    <property type="project" value="UniProtKB-UniRule"/>
</dbReference>
<dbReference type="PANTHER" id="PTHR42714:SF2">
    <property type="entry name" value="TRNA MODIFICATION GTPASE GTPBP3, MITOCHONDRIAL"/>
    <property type="match status" value="1"/>
</dbReference>
<dbReference type="GO" id="GO:0005829">
    <property type="term" value="C:cytosol"/>
    <property type="evidence" value="ECO:0007669"/>
    <property type="project" value="TreeGrafter"/>
</dbReference>
<comment type="subunit">
    <text evidence="6">Homodimer. Heterotetramer of two MnmE and two MnmG subunits.</text>
</comment>
<dbReference type="Gene3D" id="1.20.120.430">
    <property type="entry name" value="tRNA modification GTPase MnmE domain 2"/>
    <property type="match status" value="1"/>
</dbReference>
<gene>
    <name evidence="6 9" type="primary">mnmE</name>
    <name evidence="6" type="synonym">trmE</name>
    <name evidence="9" type="ORF">D9V78_00075</name>
</gene>
<dbReference type="NCBIfam" id="TIGR00450">
    <property type="entry name" value="mnmE_trmE_thdF"/>
    <property type="match status" value="1"/>
</dbReference>
<feature type="binding site" evidence="6">
    <location>
        <position position="453"/>
    </location>
    <ligand>
        <name>(6S)-5-formyl-5,6,7,8-tetrahydrofolate</name>
        <dbReference type="ChEBI" id="CHEBI:57457"/>
    </ligand>
</feature>
<dbReference type="GO" id="GO:0005525">
    <property type="term" value="F:GTP binding"/>
    <property type="evidence" value="ECO:0007669"/>
    <property type="project" value="UniProtKB-UniRule"/>
</dbReference>
<dbReference type="SUPFAM" id="SSF52540">
    <property type="entry name" value="P-loop containing nucleoside triphosphate hydrolases"/>
    <property type="match status" value="1"/>
</dbReference>
<dbReference type="InterPro" id="IPR027266">
    <property type="entry name" value="TrmE/GcvT-like"/>
</dbReference>
<organism evidence="9 10">
    <name type="scientific">Buchnera aphidicola</name>
    <name type="common">Sarucallis kahawaluokalani</name>
    <dbReference type="NCBI Taxonomy" id="1241878"/>
    <lineage>
        <taxon>Bacteria</taxon>
        <taxon>Pseudomonadati</taxon>
        <taxon>Pseudomonadota</taxon>
        <taxon>Gammaproteobacteria</taxon>
        <taxon>Enterobacterales</taxon>
        <taxon>Erwiniaceae</taxon>
        <taxon>Buchnera</taxon>
    </lineage>
</organism>
<feature type="binding site" evidence="6">
    <location>
        <position position="248"/>
    </location>
    <ligand>
        <name>Mg(2+)</name>
        <dbReference type="ChEBI" id="CHEBI:18420"/>
    </ligand>
</feature>
<dbReference type="Gene3D" id="3.30.1360.120">
    <property type="entry name" value="Probable tRNA modification gtpase trme, domain 1"/>
    <property type="match status" value="1"/>
</dbReference>